<organism evidence="1 2">
    <name type="scientific">Metabacillus rhizosphaerae</name>
    <dbReference type="NCBI Taxonomy" id="3117747"/>
    <lineage>
        <taxon>Bacteria</taxon>
        <taxon>Bacillati</taxon>
        <taxon>Bacillota</taxon>
        <taxon>Bacilli</taxon>
        <taxon>Bacillales</taxon>
        <taxon>Bacillaceae</taxon>
        <taxon>Metabacillus</taxon>
    </lineage>
</organism>
<evidence type="ECO:0000313" key="2">
    <source>
        <dbReference type="Proteomes" id="UP001368328"/>
    </source>
</evidence>
<proteinExistence type="predicted"/>
<dbReference type="InterPro" id="IPR007344">
    <property type="entry name" value="GrpB/CoaE"/>
</dbReference>
<dbReference type="RefSeq" id="WP_338785846.1">
    <property type="nucleotide sequence ID" value="NZ_CP147403.1"/>
</dbReference>
<dbReference type="PANTHER" id="PTHR34822">
    <property type="entry name" value="GRPB DOMAIN PROTEIN (AFU_ORTHOLOGUE AFUA_1G01530)"/>
    <property type="match status" value="1"/>
</dbReference>
<dbReference type="SUPFAM" id="SSF81301">
    <property type="entry name" value="Nucleotidyltransferase"/>
    <property type="match status" value="1"/>
</dbReference>
<name>A0ABZ2MMA6_9BACI</name>
<dbReference type="InterPro" id="IPR043519">
    <property type="entry name" value="NT_sf"/>
</dbReference>
<dbReference type="PANTHER" id="PTHR34822:SF1">
    <property type="entry name" value="GRPB FAMILY PROTEIN"/>
    <property type="match status" value="1"/>
</dbReference>
<dbReference type="EMBL" id="CP147403">
    <property type="protein sequence ID" value="WXB86498.1"/>
    <property type="molecule type" value="Genomic_DNA"/>
</dbReference>
<dbReference type="Gene3D" id="3.30.460.10">
    <property type="entry name" value="Beta Polymerase, domain 2"/>
    <property type="match status" value="1"/>
</dbReference>
<dbReference type="Proteomes" id="UP001368328">
    <property type="component" value="Chromosome"/>
</dbReference>
<dbReference type="Pfam" id="PF04229">
    <property type="entry name" value="GrpB"/>
    <property type="match status" value="1"/>
</dbReference>
<accession>A0ABZ2MMA6</accession>
<protein>
    <submittedName>
        <fullName evidence="1">GrpB family protein</fullName>
    </submittedName>
</protein>
<reference evidence="1 2" key="1">
    <citation type="submission" date="2024-02" db="EMBL/GenBank/DDBJ databases">
        <title>Seven novel Bacillus-like species.</title>
        <authorList>
            <person name="Liu G."/>
        </authorList>
    </citation>
    <scope>NUCLEOTIDE SEQUENCE [LARGE SCALE GENOMIC DNA]</scope>
    <source>
        <strain evidence="1 2">FJAT-53654</strain>
    </source>
</reference>
<evidence type="ECO:0000313" key="1">
    <source>
        <dbReference type="EMBL" id="WXB86498.1"/>
    </source>
</evidence>
<gene>
    <name evidence="1" type="ORF">WCV66_14610</name>
</gene>
<keyword evidence="2" id="KW-1185">Reference proteome</keyword>
<sequence length="176" mass="20899">MVNRAMNIIITDYNENWTQLFKKEAKLISEILKDELVEIHHIGSTAVTDLKAKPIMDIMPIVKDISNVDHFNESMIEKGYEPLGEFGINGRRYFRKGGENRTHQIHMFQYDNHFEIERHLAVRDYLRSHKKDVIEYGKLKESLALEFPKDIEAYSNSDFVENLERKAIEWERENER</sequence>